<dbReference type="AlphaFoldDB" id="A0A4Z2INA4"/>
<protein>
    <submittedName>
        <fullName evidence="2">Uncharacterized protein</fullName>
    </submittedName>
</protein>
<gene>
    <name evidence="2" type="ORF">EYF80_011106</name>
</gene>
<dbReference type="EMBL" id="SRLO01000071">
    <property type="protein sequence ID" value="TNN78702.1"/>
    <property type="molecule type" value="Genomic_DNA"/>
</dbReference>
<evidence type="ECO:0000313" key="2">
    <source>
        <dbReference type="EMBL" id="TNN78702.1"/>
    </source>
</evidence>
<keyword evidence="3" id="KW-1185">Reference proteome</keyword>
<name>A0A4Z2INA4_9TELE</name>
<dbReference type="Proteomes" id="UP000314294">
    <property type="component" value="Unassembled WGS sequence"/>
</dbReference>
<evidence type="ECO:0000256" key="1">
    <source>
        <dbReference type="SAM" id="MobiDB-lite"/>
    </source>
</evidence>
<reference evidence="2 3" key="1">
    <citation type="submission" date="2019-03" db="EMBL/GenBank/DDBJ databases">
        <title>First draft genome of Liparis tanakae, snailfish: a comprehensive survey of snailfish specific genes.</title>
        <authorList>
            <person name="Kim W."/>
            <person name="Song I."/>
            <person name="Jeong J.-H."/>
            <person name="Kim D."/>
            <person name="Kim S."/>
            <person name="Ryu S."/>
            <person name="Song J.Y."/>
            <person name="Lee S.K."/>
        </authorList>
    </citation>
    <scope>NUCLEOTIDE SEQUENCE [LARGE SCALE GENOMIC DNA]</scope>
    <source>
        <tissue evidence="2">Muscle</tissue>
    </source>
</reference>
<organism evidence="2 3">
    <name type="scientific">Liparis tanakae</name>
    <name type="common">Tanaka's snailfish</name>
    <dbReference type="NCBI Taxonomy" id="230148"/>
    <lineage>
        <taxon>Eukaryota</taxon>
        <taxon>Metazoa</taxon>
        <taxon>Chordata</taxon>
        <taxon>Craniata</taxon>
        <taxon>Vertebrata</taxon>
        <taxon>Euteleostomi</taxon>
        <taxon>Actinopterygii</taxon>
        <taxon>Neopterygii</taxon>
        <taxon>Teleostei</taxon>
        <taxon>Neoteleostei</taxon>
        <taxon>Acanthomorphata</taxon>
        <taxon>Eupercaria</taxon>
        <taxon>Perciformes</taxon>
        <taxon>Cottioidei</taxon>
        <taxon>Cottales</taxon>
        <taxon>Liparidae</taxon>
        <taxon>Liparis</taxon>
    </lineage>
</organism>
<proteinExistence type="predicted"/>
<comment type="caution">
    <text evidence="2">The sequence shown here is derived from an EMBL/GenBank/DDBJ whole genome shotgun (WGS) entry which is preliminary data.</text>
</comment>
<feature type="region of interest" description="Disordered" evidence="1">
    <location>
        <begin position="1"/>
        <end position="25"/>
    </location>
</feature>
<sequence>MQKQGYRNLEKAAKQKQRHKHNDEETKLKIWLSELDHRPSRDLFAPLAVGQNKEKGVEGGEEITEEVEENQMLHQL</sequence>
<evidence type="ECO:0000313" key="3">
    <source>
        <dbReference type="Proteomes" id="UP000314294"/>
    </source>
</evidence>
<accession>A0A4Z2INA4</accession>